<sequence>MQLGPDALGKDLVDAACLDGAEAAGTAPCDPGPARWHLPSPEPAGRIDWAAPDTYTFQVTSMCGQRAFLGTFEIDVAGGEVTALEPLGDRFGESTMSEAVVESAMTLEDIVEEANRGGVARRVALDAEGTPRYVSIGRDPAQSDSTSCYFIHEFIPHTTNE</sequence>
<name>A0A1B1NGP7_9MICO</name>
<organism evidence="1 2">
    <name type="scientific">Serinicoccus hydrothermalis</name>
    <dbReference type="NCBI Taxonomy" id="1758689"/>
    <lineage>
        <taxon>Bacteria</taxon>
        <taxon>Bacillati</taxon>
        <taxon>Actinomycetota</taxon>
        <taxon>Actinomycetes</taxon>
        <taxon>Micrococcales</taxon>
        <taxon>Ornithinimicrobiaceae</taxon>
        <taxon>Serinicoccus</taxon>
    </lineage>
</organism>
<keyword evidence="2" id="KW-1185">Reference proteome</keyword>
<dbReference type="Proteomes" id="UP000092482">
    <property type="component" value="Chromosome"/>
</dbReference>
<dbReference type="AlphaFoldDB" id="A0A1B1NGP7"/>
<dbReference type="KEGG" id="serj:SGUI_3199"/>
<dbReference type="EMBL" id="CP014989">
    <property type="protein sequence ID" value="ANS80595.1"/>
    <property type="molecule type" value="Genomic_DNA"/>
</dbReference>
<evidence type="ECO:0000313" key="2">
    <source>
        <dbReference type="Proteomes" id="UP000092482"/>
    </source>
</evidence>
<gene>
    <name evidence="1" type="ORF">SGUI_3199</name>
</gene>
<dbReference type="Pfam" id="PF19671">
    <property type="entry name" value="DUF6174"/>
    <property type="match status" value="1"/>
</dbReference>
<proteinExistence type="predicted"/>
<reference evidence="1 2" key="1">
    <citation type="submission" date="2016-03" db="EMBL/GenBank/DDBJ databases">
        <title>Shallow-sea hydrothermal system.</title>
        <authorList>
            <person name="Tang K."/>
        </authorList>
    </citation>
    <scope>NUCLEOTIDE SEQUENCE [LARGE SCALE GENOMIC DNA]</scope>
    <source>
        <strain evidence="1 2">JLT9</strain>
    </source>
</reference>
<protein>
    <submittedName>
        <fullName evidence="1">Uncharacterized protein</fullName>
    </submittedName>
</protein>
<dbReference type="InterPro" id="IPR046172">
    <property type="entry name" value="DUF6174"/>
</dbReference>
<accession>A0A1B1NGP7</accession>
<evidence type="ECO:0000313" key="1">
    <source>
        <dbReference type="EMBL" id="ANS80595.1"/>
    </source>
</evidence>